<sequence>MKKDTIIRLPKALANPQYKGKHLVLVEGRVVAAGTWEKVSRALKSIYKQGKTPMITYMPKADSMILLTR</sequence>
<evidence type="ECO:0000313" key="3">
    <source>
        <dbReference type="Proteomes" id="UP000034854"/>
    </source>
</evidence>
<dbReference type="InterPro" id="IPR043734">
    <property type="entry name" value="DUF5678"/>
</dbReference>
<proteinExistence type="predicted"/>
<evidence type="ECO:0000313" key="2">
    <source>
        <dbReference type="EMBL" id="KKR87359.1"/>
    </source>
</evidence>
<dbReference type="Proteomes" id="UP000034854">
    <property type="component" value="Unassembled WGS sequence"/>
</dbReference>
<dbReference type="Pfam" id="PF18929">
    <property type="entry name" value="DUF5678"/>
    <property type="match status" value="1"/>
</dbReference>
<organism evidence="2 3">
    <name type="scientific">Candidatus Curtissbacteria bacterium GW2011_GWA1_41_11</name>
    <dbReference type="NCBI Taxonomy" id="1618409"/>
    <lineage>
        <taxon>Bacteria</taxon>
        <taxon>Candidatus Curtissiibacteriota</taxon>
    </lineage>
</organism>
<evidence type="ECO:0000259" key="1">
    <source>
        <dbReference type="Pfam" id="PF18929"/>
    </source>
</evidence>
<gene>
    <name evidence="2" type="ORF">UU34_C0005G0033</name>
</gene>
<comment type="caution">
    <text evidence="2">The sequence shown here is derived from an EMBL/GenBank/DDBJ whole genome shotgun (WGS) entry which is preliminary data.</text>
</comment>
<name>A0A0G0UEK8_9BACT</name>
<reference evidence="2 3" key="1">
    <citation type="journal article" date="2015" name="Nature">
        <title>rRNA introns, odd ribosomes, and small enigmatic genomes across a large radiation of phyla.</title>
        <authorList>
            <person name="Brown C.T."/>
            <person name="Hug L.A."/>
            <person name="Thomas B.C."/>
            <person name="Sharon I."/>
            <person name="Castelle C.J."/>
            <person name="Singh A."/>
            <person name="Wilkins M.J."/>
            <person name="Williams K.H."/>
            <person name="Banfield J.F."/>
        </authorList>
    </citation>
    <scope>NUCLEOTIDE SEQUENCE [LARGE SCALE GENOMIC DNA]</scope>
</reference>
<dbReference type="AlphaFoldDB" id="A0A0G0UEK8"/>
<protein>
    <recommendedName>
        <fullName evidence="1">DUF5678 domain-containing protein</fullName>
    </recommendedName>
</protein>
<dbReference type="EMBL" id="LCAG01000005">
    <property type="protein sequence ID" value="KKR87359.1"/>
    <property type="molecule type" value="Genomic_DNA"/>
</dbReference>
<feature type="domain" description="DUF5678" evidence="1">
    <location>
        <begin position="17"/>
        <end position="60"/>
    </location>
</feature>
<accession>A0A0G0UEK8</accession>